<accession>I1R0N0</accession>
<name>I1R0N0_ORYGL</name>
<organism evidence="1 2">
    <name type="scientific">Oryza glaberrima</name>
    <name type="common">African rice</name>
    <dbReference type="NCBI Taxonomy" id="4538"/>
    <lineage>
        <taxon>Eukaryota</taxon>
        <taxon>Viridiplantae</taxon>
        <taxon>Streptophyta</taxon>
        <taxon>Embryophyta</taxon>
        <taxon>Tracheophyta</taxon>
        <taxon>Spermatophyta</taxon>
        <taxon>Magnoliopsida</taxon>
        <taxon>Liliopsida</taxon>
        <taxon>Poales</taxon>
        <taxon>Poaceae</taxon>
        <taxon>BOP clade</taxon>
        <taxon>Oryzoideae</taxon>
        <taxon>Oryzeae</taxon>
        <taxon>Oryzinae</taxon>
        <taxon>Oryza</taxon>
    </lineage>
</organism>
<dbReference type="eggNOG" id="ENOG502SEG5">
    <property type="taxonomic scope" value="Eukaryota"/>
</dbReference>
<evidence type="ECO:0000313" key="2">
    <source>
        <dbReference type="Proteomes" id="UP000007306"/>
    </source>
</evidence>
<reference evidence="1 2" key="2">
    <citation type="submission" date="2018-04" db="EMBL/GenBank/DDBJ databases">
        <title>OglaRS2 (Oryza glaberrima Reference Sequence Version 2).</title>
        <authorList>
            <person name="Zhang J."/>
            <person name="Kudrna D."/>
            <person name="Lee S."/>
            <person name="Talag J."/>
            <person name="Rajasekar S."/>
            <person name="Wing R.A."/>
        </authorList>
    </citation>
    <scope>NUCLEOTIDE SEQUENCE [LARGE SCALE GENOMIC DNA]</scope>
    <source>
        <strain evidence="1 2">cv. IRGC 96717</strain>
    </source>
</reference>
<dbReference type="HOGENOM" id="CLU_101242_1_0_1"/>
<reference evidence="1" key="1">
    <citation type="submission" date="2015-06" db="UniProtKB">
        <authorList>
            <consortium name="EnsemblPlants"/>
        </authorList>
    </citation>
    <scope>IDENTIFICATION</scope>
</reference>
<proteinExistence type="predicted"/>
<dbReference type="Gramene" id="ORGLA11G0132200.1">
    <property type="protein sequence ID" value="ORGLA11G0132200.1"/>
    <property type="gene ID" value="ORGLA11G0132200"/>
</dbReference>
<dbReference type="EnsemblPlants" id="ORGLA11G0132200.1">
    <property type="protein sequence ID" value="ORGLA11G0132200.1"/>
    <property type="gene ID" value="ORGLA11G0132200"/>
</dbReference>
<dbReference type="AlphaFoldDB" id="I1R0N0"/>
<evidence type="ECO:0000313" key="1">
    <source>
        <dbReference type="EnsemblPlants" id="ORGLA11G0132200.1"/>
    </source>
</evidence>
<sequence length="174" mass="19510">MEYVESLKSVEVPDSVNALDIVNALDSVEGLESEMALDSVEVPDSVEVAPESVKVALDSVEVVQCPRCGTFHAGGVFGEACFQARRRARRCARCGLLHEDYDLIARFLHNMEKFDCELYIPDVEKLKMDGETILLPKHVITKLDEIYSMKELEDAKMKQEQETSNAFSKQGCFT</sequence>
<protein>
    <submittedName>
        <fullName evidence="1">Uncharacterized protein</fullName>
    </submittedName>
</protein>
<keyword evidence="2" id="KW-1185">Reference proteome</keyword>
<dbReference type="OMA" id="FLHEDYD"/>
<dbReference type="Proteomes" id="UP000007306">
    <property type="component" value="Chromosome 11"/>
</dbReference>